<evidence type="ECO:0000313" key="3">
    <source>
        <dbReference type="EMBL" id="MBO7745049.1"/>
    </source>
</evidence>
<comment type="caution">
    <text evidence="3">The sequence shown here is derived from an EMBL/GenBank/DDBJ whole genome shotgun (WGS) entry which is preliminary data.</text>
</comment>
<accession>A0ABS3W9R5</accession>
<dbReference type="PANTHER" id="PTHR33164">
    <property type="entry name" value="TRANSCRIPTIONAL REGULATOR, MARR FAMILY"/>
    <property type="match status" value="1"/>
</dbReference>
<dbReference type="InterPro" id="IPR036390">
    <property type="entry name" value="WH_DNA-bd_sf"/>
</dbReference>
<protein>
    <submittedName>
        <fullName evidence="3">MarR family transcriptional regulator</fullName>
    </submittedName>
</protein>
<dbReference type="PRINTS" id="PR00598">
    <property type="entry name" value="HTHMARR"/>
</dbReference>
<name>A0ABS3W9R5_9BACL</name>
<proteinExistence type="predicted"/>
<evidence type="ECO:0000259" key="2">
    <source>
        <dbReference type="PROSITE" id="PS50995"/>
    </source>
</evidence>
<dbReference type="InterPro" id="IPR039422">
    <property type="entry name" value="MarR/SlyA-like"/>
</dbReference>
<sequence>MNDNRQDIIQRLRDAFILFAKAEWREKPVNGLTRSDIRILFCIMEYENNGNPKPRISDLSKRLLVTTPTVTQLIKKLIEENLIERTVDPDDRRSVGIGLTGKGKEVAKSAELYIRDSLGGLIDDLGQDESRQLAELLTKAYHYFNNREGEK</sequence>
<dbReference type="Proteomes" id="UP000670947">
    <property type="component" value="Unassembled WGS sequence"/>
</dbReference>
<dbReference type="SUPFAM" id="SSF46785">
    <property type="entry name" value="Winged helix' DNA-binding domain"/>
    <property type="match status" value="1"/>
</dbReference>
<dbReference type="PROSITE" id="PS50995">
    <property type="entry name" value="HTH_MARR_2"/>
    <property type="match status" value="1"/>
</dbReference>
<keyword evidence="1" id="KW-0238">DNA-binding</keyword>
<dbReference type="Pfam" id="PF01047">
    <property type="entry name" value="MarR"/>
    <property type="match status" value="1"/>
</dbReference>
<organism evidence="3 4">
    <name type="scientific">Paenibacillus artemisiicola</name>
    <dbReference type="NCBI Taxonomy" id="1172618"/>
    <lineage>
        <taxon>Bacteria</taxon>
        <taxon>Bacillati</taxon>
        <taxon>Bacillota</taxon>
        <taxon>Bacilli</taxon>
        <taxon>Bacillales</taxon>
        <taxon>Paenibacillaceae</taxon>
        <taxon>Paenibacillus</taxon>
    </lineage>
</organism>
<keyword evidence="4" id="KW-1185">Reference proteome</keyword>
<dbReference type="Gene3D" id="1.10.10.10">
    <property type="entry name" value="Winged helix-like DNA-binding domain superfamily/Winged helix DNA-binding domain"/>
    <property type="match status" value="1"/>
</dbReference>
<gene>
    <name evidence="3" type="ORF">I8J29_12640</name>
</gene>
<reference evidence="3 4" key="1">
    <citation type="submission" date="2021-03" db="EMBL/GenBank/DDBJ databases">
        <title>Paenibacillus artemisicola MWE-103 whole genome sequence.</title>
        <authorList>
            <person name="Ham Y.J."/>
        </authorList>
    </citation>
    <scope>NUCLEOTIDE SEQUENCE [LARGE SCALE GENOMIC DNA]</scope>
    <source>
        <strain evidence="3 4">MWE-103</strain>
    </source>
</reference>
<dbReference type="SMART" id="SM00347">
    <property type="entry name" value="HTH_MARR"/>
    <property type="match status" value="1"/>
</dbReference>
<feature type="domain" description="HTH marR-type" evidence="2">
    <location>
        <begin position="5"/>
        <end position="142"/>
    </location>
</feature>
<dbReference type="InterPro" id="IPR036388">
    <property type="entry name" value="WH-like_DNA-bd_sf"/>
</dbReference>
<dbReference type="InterPro" id="IPR000835">
    <property type="entry name" value="HTH_MarR-typ"/>
</dbReference>
<evidence type="ECO:0000256" key="1">
    <source>
        <dbReference type="ARBA" id="ARBA00023125"/>
    </source>
</evidence>
<dbReference type="PANTHER" id="PTHR33164:SF43">
    <property type="entry name" value="HTH-TYPE TRANSCRIPTIONAL REPRESSOR YETL"/>
    <property type="match status" value="1"/>
</dbReference>
<evidence type="ECO:0000313" key="4">
    <source>
        <dbReference type="Proteomes" id="UP000670947"/>
    </source>
</evidence>
<dbReference type="RefSeq" id="WP_208847957.1">
    <property type="nucleotide sequence ID" value="NZ_JAGGDJ010000007.1"/>
</dbReference>
<dbReference type="EMBL" id="JAGGDJ010000007">
    <property type="protein sequence ID" value="MBO7745049.1"/>
    <property type="molecule type" value="Genomic_DNA"/>
</dbReference>